<reference evidence="2" key="1">
    <citation type="submission" date="2011-11" db="EMBL/GenBank/DDBJ databases">
        <title>The Genome Sequence of Fusarium oxysporum Cotton.</title>
        <authorList>
            <consortium name="The Broad Institute Genome Sequencing Platform"/>
            <person name="Ma L.-J."/>
            <person name="Gale L.R."/>
            <person name="Schwartz D.C."/>
            <person name="Zhou S."/>
            <person name="Corby-Kistler H."/>
            <person name="Young S.K."/>
            <person name="Zeng Q."/>
            <person name="Gargeya S."/>
            <person name="Fitzgerald M."/>
            <person name="Haas B."/>
            <person name="Abouelleil A."/>
            <person name="Alvarado L."/>
            <person name="Arachchi H.M."/>
            <person name="Berlin A."/>
            <person name="Brown A."/>
            <person name="Chapman S.B."/>
            <person name="Chen Z."/>
            <person name="Dunbar C."/>
            <person name="Freedman E."/>
            <person name="Gearin G."/>
            <person name="Goldberg J."/>
            <person name="Griggs A."/>
            <person name="Gujja S."/>
            <person name="Heiman D."/>
            <person name="Howarth C."/>
            <person name="Larson L."/>
            <person name="Lui A."/>
            <person name="MacDonald P.J.P."/>
            <person name="Montmayeur A."/>
            <person name="Murphy C."/>
            <person name="Neiman D."/>
            <person name="Pearson M."/>
            <person name="Priest M."/>
            <person name="Roberts A."/>
            <person name="Saif S."/>
            <person name="Shea T."/>
            <person name="Shenoy N."/>
            <person name="Sisk P."/>
            <person name="Stolte C."/>
            <person name="Sykes S."/>
            <person name="Wortman J."/>
            <person name="Nusbaum C."/>
            <person name="Birren B."/>
        </authorList>
    </citation>
    <scope>NUCLEOTIDE SEQUENCE [LARGE SCALE GENOMIC DNA]</scope>
    <source>
        <strain evidence="2">25433</strain>
    </source>
</reference>
<dbReference type="EMBL" id="KK035695">
    <property type="protein sequence ID" value="EXM12313.1"/>
    <property type="molecule type" value="Genomic_DNA"/>
</dbReference>
<name>X0KFQ6_FUSOX</name>
<evidence type="ECO:0000313" key="2">
    <source>
        <dbReference type="EMBL" id="EXM12313.1"/>
    </source>
</evidence>
<gene>
    <name evidence="2" type="ORF">FOTG_19186</name>
</gene>
<reference evidence="2" key="2">
    <citation type="submission" date="2014-03" db="EMBL/GenBank/DDBJ databases">
        <title>The Genome Annotation of Fusarium oxysporum Cotton.</title>
        <authorList>
            <consortium name="The Broad Institute Genomics Platform"/>
            <person name="Ma L.-J."/>
            <person name="Corby-Kistler H."/>
            <person name="Broz K."/>
            <person name="Gale L.R."/>
            <person name="Jonkers W."/>
            <person name="O'Donnell K."/>
            <person name="Ploetz R."/>
            <person name="Steinberg C."/>
            <person name="Schwartz D.C."/>
            <person name="VanEtten H."/>
            <person name="Zhou S."/>
            <person name="Young S.K."/>
            <person name="Zeng Q."/>
            <person name="Gargeya S."/>
            <person name="Fitzgerald M."/>
            <person name="Abouelleil A."/>
            <person name="Alvarado L."/>
            <person name="Chapman S.B."/>
            <person name="Gainer-Dewar J."/>
            <person name="Goldberg J."/>
            <person name="Griggs A."/>
            <person name="Gujja S."/>
            <person name="Hansen M."/>
            <person name="Howarth C."/>
            <person name="Imamovic A."/>
            <person name="Ireland A."/>
            <person name="Larimer J."/>
            <person name="McCowan C."/>
            <person name="Murphy C."/>
            <person name="Pearson M."/>
            <person name="Poon T.W."/>
            <person name="Priest M."/>
            <person name="Roberts A."/>
            <person name="Saif S."/>
            <person name="Shea T."/>
            <person name="Sykes S."/>
            <person name="Wortman J."/>
            <person name="Nusbaum C."/>
            <person name="Birren B."/>
        </authorList>
    </citation>
    <scope>NUCLEOTIDE SEQUENCE</scope>
    <source>
        <strain evidence="2">25433</strain>
    </source>
</reference>
<dbReference type="HOGENOM" id="CLU_2606129_0_0_1"/>
<evidence type="ECO:0000256" key="1">
    <source>
        <dbReference type="SAM" id="MobiDB-lite"/>
    </source>
</evidence>
<feature type="region of interest" description="Disordered" evidence="1">
    <location>
        <begin position="32"/>
        <end position="79"/>
    </location>
</feature>
<organism evidence="2">
    <name type="scientific">Fusarium oxysporum f. sp. vasinfectum 25433</name>
    <dbReference type="NCBI Taxonomy" id="1089449"/>
    <lineage>
        <taxon>Eukaryota</taxon>
        <taxon>Fungi</taxon>
        <taxon>Dikarya</taxon>
        <taxon>Ascomycota</taxon>
        <taxon>Pezizomycotina</taxon>
        <taxon>Sordariomycetes</taxon>
        <taxon>Hypocreomycetidae</taxon>
        <taxon>Hypocreales</taxon>
        <taxon>Nectriaceae</taxon>
        <taxon>Fusarium</taxon>
        <taxon>Fusarium oxysporum species complex</taxon>
    </lineage>
</organism>
<sequence>MMQHHPAPRARFFGCMGIQERASPLCQYSWPRSYHKSSPPRHRRRSHISSAIPATTRGRRQRRSSEGFSCSCCNSIPRS</sequence>
<feature type="compositionally biased region" description="Basic residues" evidence="1">
    <location>
        <begin position="33"/>
        <end position="47"/>
    </location>
</feature>
<dbReference type="AlphaFoldDB" id="X0KFQ6"/>
<dbReference type="Proteomes" id="UP000030701">
    <property type="component" value="Unassembled WGS sequence"/>
</dbReference>
<proteinExistence type="predicted"/>
<protein>
    <submittedName>
        <fullName evidence="2">Uncharacterized protein</fullName>
    </submittedName>
</protein>
<accession>X0KFQ6</accession>